<dbReference type="PATRIC" id="fig|595434.4.peg.5789"/>
<sequence length="46" mass="5362">MNAHNQRKLERLTLSSEQNAFPNTHFEHPVGDAPQFERRQPPQGHL</sequence>
<dbReference type="Proteomes" id="UP000036367">
    <property type="component" value="Unassembled WGS sequence"/>
</dbReference>
<dbReference type="EMBL" id="LECT01000048">
    <property type="protein sequence ID" value="KLU01907.1"/>
    <property type="molecule type" value="Genomic_DNA"/>
</dbReference>
<evidence type="ECO:0000313" key="2">
    <source>
        <dbReference type="EMBL" id="KLU01907.1"/>
    </source>
</evidence>
<evidence type="ECO:0000256" key="1">
    <source>
        <dbReference type="SAM" id="MobiDB-lite"/>
    </source>
</evidence>
<feature type="compositionally biased region" description="Basic and acidic residues" evidence="1">
    <location>
        <begin position="25"/>
        <end position="40"/>
    </location>
</feature>
<evidence type="ECO:0000313" key="3">
    <source>
        <dbReference type="Proteomes" id="UP000036367"/>
    </source>
</evidence>
<reference evidence="2" key="1">
    <citation type="submission" date="2015-05" db="EMBL/GenBank/DDBJ databases">
        <title>Permanent draft genome of Rhodopirellula islandicus K833.</title>
        <authorList>
            <person name="Kizina J."/>
            <person name="Richter M."/>
            <person name="Glockner F.O."/>
            <person name="Harder J."/>
        </authorList>
    </citation>
    <scope>NUCLEOTIDE SEQUENCE [LARGE SCALE GENOMIC DNA]</scope>
    <source>
        <strain evidence="2">K833</strain>
    </source>
</reference>
<proteinExistence type="predicted"/>
<accession>A0A0J1B5B7</accession>
<name>A0A0J1B5B7_RHOIS</name>
<comment type="caution">
    <text evidence="2">The sequence shown here is derived from an EMBL/GenBank/DDBJ whole genome shotgun (WGS) entry which is preliminary data.</text>
</comment>
<feature type="compositionally biased region" description="Polar residues" evidence="1">
    <location>
        <begin position="13"/>
        <end position="22"/>
    </location>
</feature>
<protein>
    <submittedName>
        <fullName evidence="2">Uncharacterized protein</fullName>
    </submittedName>
</protein>
<feature type="region of interest" description="Disordered" evidence="1">
    <location>
        <begin position="1"/>
        <end position="46"/>
    </location>
</feature>
<gene>
    <name evidence="2" type="ORF">RISK_006091</name>
</gene>
<dbReference type="STRING" id="595434.RISK_006091"/>
<keyword evidence="3" id="KW-1185">Reference proteome</keyword>
<dbReference type="AlphaFoldDB" id="A0A0J1B5B7"/>
<organism evidence="2 3">
    <name type="scientific">Rhodopirellula islandica</name>
    <dbReference type="NCBI Taxonomy" id="595434"/>
    <lineage>
        <taxon>Bacteria</taxon>
        <taxon>Pseudomonadati</taxon>
        <taxon>Planctomycetota</taxon>
        <taxon>Planctomycetia</taxon>
        <taxon>Pirellulales</taxon>
        <taxon>Pirellulaceae</taxon>
        <taxon>Rhodopirellula</taxon>
    </lineage>
</organism>